<comment type="caution">
    <text evidence="2">The sequence shown here is derived from an EMBL/GenBank/DDBJ whole genome shotgun (WGS) entry which is preliminary data.</text>
</comment>
<proteinExistence type="predicted"/>
<evidence type="ECO:0000313" key="3">
    <source>
        <dbReference type="Proteomes" id="UP000283543"/>
    </source>
</evidence>
<protein>
    <submittedName>
        <fullName evidence="2">Uncharacterized protein</fullName>
    </submittedName>
</protein>
<sequence>MASDSSMSSITSSCTLPLDATIVHKYGMEFHALLTMDGPGAKKKSKITGVVFHPVRPWVAAVESKDCGVVWNYETKEVIKRFTLQIGEDVPATTVSDDTTAVATPTAVALTKSMALSTPFSPKLSSGKTKSSSVLMFFDRESIAHVSGISRGIDCFEEWLVILSSQQIAFCDINDAQSVRCSDGKIRIWSPRLWKVYHVIDTGAIKEIPHMLLVPSSTSTSSSPSTTAMLHCYLIAVHVDGKAIVWSITRVSSGDFQQSRACEFDLKDANKRGGGGASNSTANVDVTTCGYYELKLLLQDSFLTAVSKDGNATQDLEIAAHRVDMVKDVRTLHSPDEDDVAKRGRPAAMSTDSPRKKLGFFGKADEVPAATAGGPALPPFFKHDVDLRPHALAVYDVDKLTSGHPRHWIVHAFTGPLLGLVRCAMPDDGALKPSKATTMSTVSDSTSIVTGSSITTGEATTGMHMTLEFYEWGGDGAEDIAGKSSVSTALHKVSHGGLC</sequence>
<evidence type="ECO:0000256" key="1">
    <source>
        <dbReference type="SAM" id="MobiDB-lite"/>
    </source>
</evidence>
<dbReference type="Proteomes" id="UP000283543">
    <property type="component" value="Unassembled WGS sequence"/>
</dbReference>
<dbReference type="EMBL" id="QUTB01011716">
    <property type="protein sequence ID" value="RHY37418.1"/>
    <property type="molecule type" value="Genomic_DNA"/>
</dbReference>
<reference evidence="2 3" key="1">
    <citation type="submission" date="2018-08" db="EMBL/GenBank/DDBJ databases">
        <title>Aphanomyces genome sequencing and annotation.</title>
        <authorList>
            <person name="Minardi D."/>
            <person name="Oidtmann B."/>
            <person name="Van Der Giezen M."/>
            <person name="Studholme D.J."/>
        </authorList>
    </citation>
    <scope>NUCLEOTIDE SEQUENCE [LARGE SCALE GENOMIC DNA]</scope>
    <source>
        <strain evidence="2 3">Si</strain>
    </source>
</reference>
<gene>
    <name evidence="2" type="ORF">DYB34_000995</name>
</gene>
<dbReference type="AlphaFoldDB" id="A0A418BDG9"/>
<dbReference type="Gene3D" id="2.130.10.10">
    <property type="entry name" value="YVTN repeat-like/Quinoprotein amine dehydrogenase"/>
    <property type="match status" value="1"/>
</dbReference>
<organism evidence="2 3">
    <name type="scientific">Aphanomyces astaci</name>
    <name type="common">Crayfish plague agent</name>
    <dbReference type="NCBI Taxonomy" id="112090"/>
    <lineage>
        <taxon>Eukaryota</taxon>
        <taxon>Sar</taxon>
        <taxon>Stramenopiles</taxon>
        <taxon>Oomycota</taxon>
        <taxon>Saprolegniomycetes</taxon>
        <taxon>Saprolegniales</taxon>
        <taxon>Verrucalvaceae</taxon>
        <taxon>Aphanomyces</taxon>
    </lineage>
</organism>
<dbReference type="VEuPathDB" id="FungiDB:H257_08760"/>
<name>A0A418BDG9_APHAT</name>
<dbReference type="SUPFAM" id="SSF50978">
    <property type="entry name" value="WD40 repeat-like"/>
    <property type="match status" value="1"/>
</dbReference>
<dbReference type="InterPro" id="IPR036322">
    <property type="entry name" value="WD40_repeat_dom_sf"/>
</dbReference>
<dbReference type="InterPro" id="IPR015943">
    <property type="entry name" value="WD40/YVTN_repeat-like_dom_sf"/>
</dbReference>
<evidence type="ECO:0000313" key="2">
    <source>
        <dbReference type="EMBL" id="RHY37418.1"/>
    </source>
</evidence>
<accession>A0A418BDG9</accession>
<feature type="region of interest" description="Disordered" evidence="1">
    <location>
        <begin position="334"/>
        <end position="355"/>
    </location>
</feature>